<organism evidence="2 3">
    <name type="scientific">Promicromonospora thailandica</name>
    <dbReference type="NCBI Taxonomy" id="765201"/>
    <lineage>
        <taxon>Bacteria</taxon>
        <taxon>Bacillati</taxon>
        <taxon>Actinomycetota</taxon>
        <taxon>Actinomycetes</taxon>
        <taxon>Micrococcales</taxon>
        <taxon>Promicromonosporaceae</taxon>
        <taxon>Promicromonospora</taxon>
    </lineage>
</organism>
<dbReference type="GO" id="GO:0015833">
    <property type="term" value="P:peptide transport"/>
    <property type="evidence" value="ECO:0007669"/>
    <property type="project" value="TreeGrafter"/>
</dbReference>
<accession>A0A9X2JVZ6</accession>
<dbReference type="Pfam" id="PF00496">
    <property type="entry name" value="SBP_bac_5"/>
    <property type="match status" value="1"/>
</dbReference>
<dbReference type="Gene3D" id="3.90.76.10">
    <property type="entry name" value="Dipeptide-binding Protein, Domain 1"/>
    <property type="match status" value="1"/>
</dbReference>
<evidence type="ECO:0000313" key="2">
    <source>
        <dbReference type="EMBL" id="MCP2264618.1"/>
    </source>
</evidence>
<evidence type="ECO:0000313" key="3">
    <source>
        <dbReference type="Proteomes" id="UP001139493"/>
    </source>
</evidence>
<dbReference type="Gene3D" id="3.10.105.10">
    <property type="entry name" value="Dipeptide-binding Protein, Domain 3"/>
    <property type="match status" value="1"/>
</dbReference>
<reference evidence="2" key="1">
    <citation type="submission" date="2022-06" db="EMBL/GenBank/DDBJ databases">
        <title>Genomic Encyclopedia of Archaeal and Bacterial Type Strains, Phase II (KMG-II): from individual species to whole genera.</title>
        <authorList>
            <person name="Goeker M."/>
        </authorList>
    </citation>
    <scope>NUCLEOTIDE SEQUENCE</scope>
    <source>
        <strain evidence="2">DSM 26652</strain>
    </source>
</reference>
<dbReference type="PANTHER" id="PTHR30290:SF82">
    <property type="entry name" value="ABC-TYPE DIPEPTIDE_OLIGOPEPTIDE TRANSPORT SYSTEM, PERIPLASMIC COMPONENT"/>
    <property type="match status" value="1"/>
</dbReference>
<dbReference type="SUPFAM" id="SSF53850">
    <property type="entry name" value="Periplasmic binding protein-like II"/>
    <property type="match status" value="1"/>
</dbReference>
<dbReference type="AlphaFoldDB" id="A0A9X2JVZ6"/>
<dbReference type="EMBL" id="JAMTCS010000005">
    <property type="protein sequence ID" value="MCP2264618.1"/>
    <property type="molecule type" value="Genomic_DNA"/>
</dbReference>
<dbReference type="Proteomes" id="UP001139493">
    <property type="component" value="Unassembled WGS sequence"/>
</dbReference>
<dbReference type="InterPro" id="IPR039424">
    <property type="entry name" value="SBP_5"/>
</dbReference>
<evidence type="ECO:0000259" key="1">
    <source>
        <dbReference type="Pfam" id="PF00496"/>
    </source>
</evidence>
<dbReference type="CDD" id="cd08509">
    <property type="entry name" value="PBP2_TmCBP_oligosaccharides_like"/>
    <property type="match status" value="1"/>
</dbReference>
<dbReference type="PANTHER" id="PTHR30290">
    <property type="entry name" value="PERIPLASMIC BINDING COMPONENT OF ABC TRANSPORTER"/>
    <property type="match status" value="1"/>
</dbReference>
<protein>
    <submittedName>
        <fullName evidence="2">Peptide/nickel transport system substrate-binding protein</fullName>
    </submittedName>
</protein>
<dbReference type="InterPro" id="IPR000914">
    <property type="entry name" value="SBP_5_dom"/>
</dbReference>
<keyword evidence="3" id="KW-1185">Reference proteome</keyword>
<sequence length="614" mass="67052">MLTNPDATERPVRTTAVRGWTRGSTMFLRQTRSRGVAALVAATAAGALLAGCSGGGGGSAPTSNPYASAEGMDAANELVGEYPREETVFTSGTQWGPPSSWNPIPGAGGATGLGGLVYEPLFQFDPISLELKPWLAEGGEWTGDDTYELTLRDGLTWQDGETLDAEDVVFTAELGKVDAVPWSNLWTWLDKVEATDDTTVEFTFSDPRYQEWDNWLYTTMIVPEHIMGDWSDDELLSNPNEDPVGSGAFKFSAVGQDRMVWERNDDWWAKSELGLEMPMKYIVDVVNTSNEVALGLMLSGSLDLSNNFLPGVNTLADSGQVSTYYEGKPYMLAAASANLIPNQTRAPMDDVDFRQALARSIDVDKIVTNAYGGLVQKAHPSGLVPAFEEYYDEDVAAEHGFAFDADEARSILADAGYEDTDGDGFVETPDGEAIDLKLIVPAGWTDWMEAARVIAEDASAAGIKVTADFPDAGALDDARATGDFDLLINGNAGVSNTPWTYYNYAFYQPIQEQMLAGNFGRYEDKEAWELVQALSRTESGTPEFTEALSAVQEKFMTDLPLIPLWYNGAWAQYNESQWTNWPKEGREDAYFPVLWNGYVQLGGLNTLLALEPAS</sequence>
<gene>
    <name evidence="2" type="ORF">APR03_001956</name>
</gene>
<comment type="caution">
    <text evidence="2">The sequence shown here is derived from an EMBL/GenBank/DDBJ whole genome shotgun (WGS) entry which is preliminary data.</text>
</comment>
<feature type="domain" description="Solute-binding protein family 5" evidence="1">
    <location>
        <begin position="130"/>
        <end position="508"/>
    </location>
</feature>
<dbReference type="Gene3D" id="3.40.190.10">
    <property type="entry name" value="Periplasmic binding protein-like II"/>
    <property type="match status" value="1"/>
</dbReference>
<dbReference type="GO" id="GO:1904680">
    <property type="term" value="F:peptide transmembrane transporter activity"/>
    <property type="evidence" value="ECO:0007669"/>
    <property type="project" value="TreeGrafter"/>
</dbReference>
<proteinExistence type="predicted"/>
<name>A0A9X2JVZ6_9MICO</name>